<dbReference type="GO" id="GO:0005886">
    <property type="term" value="C:plasma membrane"/>
    <property type="evidence" value="ECO:0007669"/>
    <property type="project" value="UniProtKB-SubCell"/>
</dbReference>
<accession>A0A3E4QRY5</accession>
<evidence type="ECO:0000256" key="2">
    <source>
        <dbReference type="ARBA" id="ARBA00022448"/>
    </source>
</evidence>
<feature type="transmembrane region" description="Helical" evidence="6">
    <location>
        <begin position="22"/>
        <end position="44"/>
    </location>
</feature>
<dbReference type="GO" id="GO:0055085">
    <property type="term" value="P:transmembrane transport"/>
    <property type="evidence" value="ECO:0007669"/>
    <property type="project" value="InterPro"/>
</dbReference>
<comment type="caution">
    <text evidence="8">The sequence shown here is derived from an EMBL/GenBank/DDBJ whole genome shotgun (WGS) entry which is preliminary data.</text>
</comment>
<gene>
    <name evidence="8" type="ORF">DXC81_07160</name>
</gene>
<organism evidence="8 9">
    <name type="scientific">Collinsella tanakaei</name>
    <dbReference type="NCBI Taxonomy" id="626935"/>
    <lineage>
        <taxon>Bacteria</taxon>
        <taxon>Bacillati</taxon>
        <taxon>Actinomycetota</taxon>
        <taxon>Coriobacteriia</taxon>
        <taxon>Coriobacteriales</taxon>
        <taxon>Coriobacteriaceae</taxon>
        <taxon>Collinsella</taxon>
    </lineage>
</organism>
<evidence type="ECO:0000313" key="8">
    <source>
        <dbReference type="EMBL" id="RGL09663.1"/>
    </source>
</evidence>
<comment type="similarity">
    <text evidence="6">Belongs to the binding-protein-dependent transport system permease family.</text>
</comment>
<dbReference type="SUPFAM" id="SSF161098">
    <property type="entry name" value="MetI-like"/>
    <property type="match status" value="1"/>
</dbReference>
<evidence type="ECO:0000256" key="4">
    <source>
        <dbReference type="ARBA" id="ARBA00022989"/>
    </source>
</evidence>
<dbReference type="Pfam" id="PF00528">
    <property type="entry name" value="BPD_transp_1"/>
    <property type="match status" value="1"/>
</dbReference>
<dbReference type="Proteomes" id="UP000260943">
    <property type="component" value="Unassembled WGS sequence"/>
</dbReference>
<evidence type="ECO:0000256" key="1">
    <source>
        <dbReference type="ARBA" id="ARBA00004141"/>
    </source>
</evidence>
<dbReference type="InterPro" id="IPR035906">
    <property type="entry name" value="MetI-like_sf"/>
</dbReference>
<evidence type="ECO:0000259" key="7">
    <source>
        <dbReference type="PROSITE" id="PS50928"/>
    </source>
</evidence>
<name>A0A3E4QRY5_9ACTN</name>
<comment type="subcellular location">
    <subcellularLocation>
        <location evidence="6">Cell membrane</location>
        <topology evidence="6">Multi-pass membrane protein</topology>
    </subcellularLocation>
    <subcellularLocation>
        <location evidence="1">Membrane</location>
        <topology evidence="1">Multi-pass membrane protein</topology>
    </subcellularLocation>
</comment>
<evidence type="ECO:0000256" key="6">
    <source>
        <dbReference type="RuleBase" id="RU363032"/>
    </source>
</evidence>
<feature type="transmembrane region" description="Helical" evidence="6">
    <location>
        <begin position="179"/>
        <end position="201"/>
    </location>
</feature>
<dbReference type="PROSITE" id="PS50928">
    <property type="entry name" value="ABC_TM1"/>
    <property type="match status" value="1"/>
</dbReference>
<proteinExistence type="inferred from homology"/>
<dbReference type="Gene3D" id="1.10.3720.10">
    <property type="entry name" value="MetI-like"/>
    <property type="match status" value="1"/>
</dbReference>
<feature type="transmembrane region" description="Helical" evidence="6">
    <location>
        <begin position="65"/>
        <end position="90"/>
    </location>
</feature>
<dbReference type="EMBL" id="QSRJ01000008">
    <property type="protein sequence ID" value="RGL09663.1"/>
    <property type="molecule type" value="Genomic_DNA"/>
</dbReference>
<keyword evidence="5 6" id="KW-0472">Membrane</keyword>
<protein>
    <submittedName>
        <fullName evidence="8">ABC transporter permease</fullName>
    </submittedName>
</protein>
<keyword evidence="3 6" id="KW-0812">Transmembrane</keyword>
<dbReference type="InterPro" id="IPR000515">
    <property type="entry name" value="MetI-like"/>
</dbReference>
<sequence length="212" mass="21985">MGVFSYMASHADLFMRACAQHLQLLGVTMIASCALACVLTLACLKFKRLGDAAVELMGAFYSIPSLALFALLIPWTGLGFTTAVIVMVAYNQFMLVRNALEGLRGVDASVLEAARGMGMSETQVLLTVRLPLAMPAVLAGLRLSCVSTVGIATVAAAINAGGLGAVLFSGLRTMNIDKILGGTICCAALALAFDAGLSAAARACEKRLHIEG</sequence>
<keyword evidence="4 6" id="KW-1133">Transmembrane helix</keyword>
<dbReference type="GO" id="GO:0031460">
    <property type="term" value="P:glycine betaine transport"/>
    <property type="evidence" value="ECO:0007669"/>
    <property type="project" value="TreeGrafter"/>
</dbReference>
<feature type="domain" description="ABC transmembrane type-1" evidence="7">
    <location>
        <begin position="18"/>
        <end position="201"/>
    </location>
</feature>
<reference evidence="8 9" key="1">
    <citation type="submission" date="2018-08" db="EMBL/GenBank/DDBJ databases">
        <title>A genome reference for cultivated species of the human gut microbiota.</title>
        <authorList>
            <person name="Zou Y."/>
            <person name="Xue W."/>
            <person name="Luo G."/>
        </authorList>
    </citation>
    <scope>NUCLEOTIDE SEQUENCE [LARGE SCALE GENOMIC DNA]</scope>
    <source>
        <strain evidence="8 9">TF08-14</strain>
    </source>
</reference>
<feature type="transmembrane region" description="Helical" evidence="6">
    <location>
        <begin position="141"/>
        <end position="167"/>
    </location>
</feature>
<dbReference type="CDD" id="cd06261">
    <property type="entry name" value="TM_PBP2"/>
    <property type="match status" value="1"/>
</dbReference>
<dbReference type="PANTHER" id="PTHR30177:SF4">
    <property type="entry name" value="OSMOPROTECTANT IMPORT PERMEASE PROTEIN OSMW"/>
    <property type="match status" value="1"/>
</dbReference>
<dbReference type="InterPro" id="IPR051204">
    <property type="entry name" value="ABC_transp_perm/SBD"/>
</dbReference>
<dbReference type="RefSeq" id="WP_117679807.1">
    <property type="nucleotide sequence ID" value="NZ_CAJJKC010000010.1"/>
</dbReference>
<evidence type="ECO:0000313" key="9">
    <source>
        <dbReference type="Proteomes" id="UP000260943"/>
    </source>
</evidence>
<dbReference type="AlphaFoldDB" id="A0A3E4QRY5"/>
<evidence type="ECO:0000256" key="3">
    <source>
        <dbReference type="ARBA" id="ARBA00022692"/>
    </source>
</evidence>
<dbReference type="PANTHER" id="PTHR30177">
    <property type="entry name" value="GLYCINE BETAINE/L-PROLINE TRANSPORT SYSTEM PERMEASE PROTEIN PROW"/>
    <property type="match status" value="1"/>
</dbReference>
<evidence type="ECO:0000256" key="5">
    <source>
        <dbReference type="ARBA" id="ARBA00023136"/>
    </source>
</evidence>
<keyword evidence="2 6" id="KW-0813">Transport</keyword>